<name>A0A9D6LCC8_UNCEI</name>
<evidence type="ECO:0000256" key="1">
    <source>
        <dbReference type="SAM" id="Phobius"/>
    </source>
</evidence>
<keyword evidence="1" id="KW-0472">Membrane</keyword>
<keyword evidence="1" id="KW-1133">Transmembrane helix</keyword>
<feature type="transmembrane region" description="Helical" evidence="1">
    <location>
        <begin position="302"/>
        <end position="319"/>
    </location>
</feature>
<protein>
    <submittedName>
        <fullName evidence="2">Uncharacterized protein</fullName>
    </submittedName>
</protein>
<evidence type="ECO:0000313" key="3">
    <source>
        <dbReference type="Proteomes" id="UP000807850"/>
    </source>
</evidence>
<dbReference type="Proteomes" id="UP000807850">
    <property type="component" value="Unassembled WGS sequence"/>
</dbReference>
<feature type="transmembrane region" description="Helical" evidence="1">
    <location>
        <begin position="331"/>
        <end position="348"/>
    </location>
</feature>
<feature type="transmembrane region" description="Helical" evidence="1">
    <location>
        <begin position="126"/>
        <end position="148"/>
    </location>
</feature>
<feature type="transmembrane region" description="Helical" evidence="1">
    <location>
        <begin position="386"/>
        <end position="409"/>
    </location>
</feature>
<comment type="caution">
    <text evidence="2">The sequence shown here is derived from an EMBL/GenBank/DDBJ whole genome shotgun (WGS) entry which is preliminary data.</text>
</comment>
<feature type="transmembrane region" description="Helical" evidence="1">
    <location>
        <begin position="242"/>
        <end position="262"/>
    </location>
</feature>
<gene>
    <name evidence="2" type="ORF">HY076_09595</name>
</gene>
<keyword evidence="1" id="KW-0812">Transmembrane</keyword>
<dbReference type="AlphaFoldDB" id="A0A9D6LCC8"/>
<feature type="transmembrane region" description="Helical" evidence="1">
    <location>
        <begin position="501"/>
        <end position="527"/>
    </location>
</feature>
<sequence>MNAPDATATPQFAGSATPMPSFVTSAPAIHVRARLAARWIGITAFLVYAISGGGRIVGSDEVTMLELARAMLHGGIAVPVGATLDGPDGRHYTKNAAGQAVLALPLVAVAEVAEGRLPLPVARRVLAARCVVSFFNAAITALLLAVFYRFVRFMGVRARPALAATVMLGFTTPVWAYAKSFMAEPLQALGLLFALEGGARVANGEGRLGWIAALGVLIAVSVKFAMLPLAIVCLLPLARARWTAWIAPAIGLAVALAGHAIYDVMRFGTPFETGYGRQASAAAFTTPILTGLYGLLASSGKGVIWFAPAILLAIPGAIAMRRAGAAEARTATAAIAAFALAVLGYSMFEHWAGDGSFGPRYLVPLLPLVFVPVAFALNARRALTRAAAVLLAIAGCAVAIGGVGIYFGAEMREVGDYPYTRALNDPLFMHESHFVPARSPILGHWRMLIRNAREHIAHRAPRLTTRGAVDPRTGLTPDDQRALLHGLDFWWTYAPEVGVPLVPVAAALALLLLLAAWAGLQMLAFVAEDAA</sequence>
<proteinExistence type="predicted"/>
<feature type="transmembrane region" description="Helical" evidence="1">
    <location>
        <begin position="160"/>
        <end position="178"/>
    </location>
</feature>
<feature type="transmembrane region" description="Helical" evidence="1">
    <location>
        <begin position="210"/>
        <end position="235"/>
    </location>
</feature>
<organism evidence="2 3">
    <name type="scientific">Eiseniibacteriota bacterium</name>
    <dbReference type="NCBI Taxonomy" id="2212470"/>
    <lineage>
        <taxon>Bacteria</taxon>
        <taxon>Candidatus Eiseniibacteriota</taxon>
    </lineage>
</organism>
<reference evidence="2" key="1">
    <citation type="submission" date="2020-07" db="EMBL/GenBank/DDBJ databases">
        <title>Huge and variable diversity of episymbiotic CPR bacteria and DPANN archaea in groundwater ecosystems.</title>
        <authorList>
            <person name="He C.Y."/>
            <person name="Keren R."/>
            <person name="Whittaker M."/>
            <person name="Farag I.F."/>
            <person name="Doudna J."/>
            <person name="Cate J.H.D."/>
            <person name="Banfield J.F."/>
        </authorList>
    </citation>
    <scope>NUCLEOTIDE SEQUENCE</scope>
    <source>
        <strain evidence="2">NC_groundwater_928_Pr1_S-0.2um_72_17</strain>
    </source>
</reference>
<accession>A0A9D6LCC8</accession>
<feature type="transmembrane region" description="Helical" evidence="1">
    <location>
        <begin position="39"/>
        <end position="57"/>
    </location>
</feature>
<dbReference type="EMBL" id="JACQAY010000320">
    <property type="protein sequence ID" value="MBI3540513.1"/>
    <property type="molecule type" value="Genomic_DNA"/>
</dbReference>
<evidence type="ECO:0000313" key="2">
    <source>
        <dbReference type="EMBL" id="MBI3540513.1"/>
    </source>
</evidence>
<feature type="transmembrane region" description="Helical" evidence="1">
    <location>
        <begin position="360"/>
        <end position="379"/>
    </location>
</feature>